<sequence>MNFPAAKRLAAFMTQFPGVDLLPGFHVHWPETVHIPLNQGLDPFREDGRTDPEYFEEVSRRAVRVLEKEMGPEDELLLVLNGYPGRPGVIPKYLKHPELKYRMDSRQTIWPDGEDRIPVTRLILPCRAEDIRWRPLLLAISGQDFGRHPQLRKAGSVYPPDVFVLNETKRTIFHMYDDRGCDLSRVERRC</sequence>
<keyword evidence="3" id="KW-1185">Reference proteome</keyword>
<dbReference type="EMBL" id="JBEPLW010000009">
    <property type="protein sequence ID" value="MET3575575.1"/>
    <property type="molecule type" value="Genomic_DNA"/>
</dbReference>
<gene>
    <name evidence="2" type="ORF">ABID49_001480</name>
</gene>
<evidence type="ECO:0000313" key="2">
    <source>
        <dbReference type="EMBL" id="MET3575575.1"/>
    </source>
</evidence>
<evidence type="ECO:0000313" key="3">
    <source>
        <dbReference type="Proteomes" id="UP001549099"/>
    </source>
</evidence>
<feature type="domain" description="DUF3885" evidence="1">
    <location>
        <begin position="14"/>
        <end position="183"/>
    </location>
</feature>
<evidence type="ECO:0000259" key="1">
    <source>
        <dbReference type="Pfam" id="PF13021"/>
    </source>
</evidence>
<comment type="caution">
    <text evidence="2">The sequence shown here is derived from an EMBL/GenBank/DDBJ whole genome shotgun (WGS) entry which is preliminary data.</text>
</comment>
<dbReference type="InterPro" id="IPR024976">
    <property type="entry name" value="DUF3885"/>
</dbReference>
<dbReference type="Pfam" id="PF13021">
    <property type="entry name" value="DUF3885"/>
    <property type="match status" value="1"/>
</dbReference>
<dbReference type="RefSeq" id="WP_354196847.1">
    <property type="nucleotide sequence ID" value="NZ_JBEPLW010000009.1"/>
</dbReference>
<organism evidence="2 3">
    <name type="scientific">Bhargavaea ullalensis</name>
    <dbReference type="NCBI Taxonomy" id="1265685"/>
    <lineage>
        <taxon>Bacteria</taxon>
        <taxon>Bacillati</taxon>
        <taxon>Bacillota</taxon>
        <taxon>Bacilli</taxon>
        <taxon>Bacillales</taxon>
        <taxon>Caryophanaceae</taxon>
        <taxon>Bhargavaea</taxon>
    </lineage>
</organism>
<name>A0ABV2GBB8_9BACL</name>
<reference evidence="2 3" key="1">
    <citation type="submission" date="2024-06" db="EMBL/GenBank/DDBJ databases">
        <title>Genomic Encyclopedia of Type Strains, Phase IV (KMG-IV): sequencing the most valuable type-strain genomes for metagenomic binning, comparative biology and taxonomic classification.</title>
        <authorList>
            <person name="Goeker M."/>
        </authorList>
    </citation>
    <scope>NUCLEOTIDE SEQUENCE [LARGE SCALE GENOMIC DNA]</scope>
    <source>
        <strain evidence="2 3">DSM 26128</strain>
    </source>
</reference>
<accession>A0ABV2GBB8</accession>
<dbReference type="Proteomes" id="UP001549099">
    <property type="component" value="Unassembled WGS sequence"/>
</dbReference>
<proteinExistence type="predicted"/>
<protein>
    <recommendedName>
        <fullName evidence="1">DUF3885 domain-containing protein</fullName>
    </recommendedName>
</protein>